<dbReference type="PANTHER" id="PTHR33154">
    <property type="entry name" value="TRANSCRIPTIONAL REGULATOR, ARSR FAMILY"/>
    <property type="match status" value="1"/>
</dbReference>
<dbReference type="InterPro" id="IPR001845">
    <property type="entry name" value="HTH_ArsR_DNA-bd_dom"/>
</dbReference>
<dbReference type="PROSITE" id="PS50987">
    <property type="entry name" value="HTH_ARSR_2"/>
    <property type="match status" value="1"/>
</dbReference>
<dbReference type="InterPro" id="IPR051081">
    <property type="entry name" value="HTH_MetalResp_TranReg"/>
</dbReference>
<dbReference type="InterPro" id="IPR011991">
    <property type="entry name" value="ArsR-like_HTH"/>
</dbReference>
<dbReference type="CDD" id="cd00090">
    <property type="entry name" value="HTH_ARSR"/>
    <property type="match status" value="1"/>
</dbReference>
<evidence type="ECO:0000313" key="5">
    <source>
        <dbReference type="EMBL" id="BEQ15915.1"/>
    </source>
</evidence>
<name>A0AAU9EGI8_9BACT</name>
<feature type="domain" description="HTH arsR-type" evidence="4">
    <location>
        <begin position="6"/>
        <end position="98"/>
    </location>
</feature>
<dbReference type="PANTHER" id="PTHR33154:SF18">
    <property type="entry name" value="ARSENICAL RESISTANCE OPERON REPRESSOR"/>
    <property type="match status" value="1"/>
</dbReference>
<dbReference type="NCBIfam" id="NF033788">
    <property type="entry name" value="HTH_metalloreg"/>
    <property type="match status" value="1"/>
</dbReference>
<dbReference type="EMBL" id="AP028679">
    <property type="protein sequence ID" value="BEQ15915.1"/>
    <property type="molecule type" value="Genomic_DNA"/>
</dbReference>
<evidence type="ECO:0000259" key="4">
    <source>
        <dbReference type="PROSITE" id="PS50987"/>
    </source>
</evidence>
<accession>A0AAU9EGI8</accession>
<dbReference type="SMART" id="SM00418">
    <property type="entry name" value="HTH_ARSR"/>
    <property type="match status" value="1"/>
</dbReference>
<organism evidence="5 6">
    <name type="scientific">Desulfoferula mesophila</name>
    <dbReference type="NCBI Taxonomy" id="3058419"/>
    <lineage>
        <taxon>Bacteria</taxon>
        <taxon>Pseudomonadati</taxon>
        <taxon>Thermodesulfobacteriota</taxon>
        <taxon>Desulfarculia</taxon>
        <taxon>Desulfarculales</taxon>
        <taxon>Desulfarculaceae</taxon>
        <taxon>Desulfoferula</taxon>
    </lineage>
</organism>
<dbReference type="GO" id="GO:0003677">
    <property type="term" value="F:DNA binding"/>
    <property type="evidence" value="ECO:0007669"/>
    <property type="project" value="UniProtKB-KW"/>
</dbReference>
<keyword evidence="2" id="KW-0238">DNA-binding</keyword>
<dbReference type="Proteomes" id="UP001366166">
    <property type="component" value="Chromosome"/>
</dbReference>
<evidence type="ECO:0000256" key="3">
    <source>
        <dbReference type="ARBA" id="ARBA00023163"/>
    </source>
</evidence>
<keyword evidence="6" id="KW-1185">Reference proteome</keyword>
<reference evidence="6" key="1">
    <citation type="journal article" date="2023" name="Arch. Microbiol.">
        <title>Desulfoferula mesophilus gen. nov. sp. nov., a mesophilic sulfate-reducing bacterium isolated from a brackish lake sediment.</title>
        <authorList>
            <person name="Watanabe T."/>
            <person name="Yabe T."/>
            <person name="Tsuji J.M."/>
            <person name="Fukui M."/>
        </authorList>
    </citation>
    <scope>NUCLEOTIDE SEQUENCE [LARGE SCALE GENOMIC DNA]</scope>
    <source>
        <strain evidence="6">12FAK</strain>
    </source>
</reference>
<evidence type="ECO:0000256" key="2">
    <source>
        <dbReference type="ARBA" id="ARBA00023125"/>
    </source>
</evidence>
<keyword evidence="3" id="KW-0804">Transcription</keyword>
<keyword evidence="1" id="KW-0805">Transcription regulation</keyword>
<dbReference type="SUPFAM" id="SSF46785">
    <property type="entry name" value="Winged helix' DNA-binding domain"/>
    <property type="match status" value="1"/>
</dbReference>
<dbReference type="KEGG" id="dmp:FAK_29810"/>
<dbReference type="InterPro" id="IPR036388">
    <property type="entry name" value="WH-like_DNA-bd_sf"/>
</dbReference>
<evidence type="ECO:0000256" key="1">
    <source>
        <dbReference type="ARBA" id="ARBA00023015"/>
    </source>
</evidence>
<sequence>MSSLAESQERADAVTEMVKAIAHPVRLRIISLLCQSDQRVIFMAERLERTPAAVSQQLRILRMSGLVSTERREGEVFYTLANPQLRQLLACLDGCQAA</sequence>
<dbReference type="AlphaFoldDB" id="A0AAU9EGI8"/>
<dbReference type="Pfam" id="PF01022">
    <property type="entry name" value="HTH_5"/>
    <property type="match status" value="1"/>
</dbReference>
<dbReference type="RefSeq" id="WP_338601018.1">
    <property type="nucleotide sequence ID" value="NZ_AP028679.1"/>
</dbReference>
<dbReference type="InterPro" id="IPR036390">
    <property type="entry name" value="WH_DNA-bd_sf"/>
</dbReference>
<protein>
    <recommendedName>
        <fullName evidence="4">HTH arsR-type domain-containing protein</fullName>
    </recommendedName>
</protein>
<dbReference type="PRINTS" id="PR00778">
    <property type="entry name" value="HTHARSR"/>
</dbReference>
<dbReference type="GO" id="GO:0003700">
    <property type="term" value="F:DNA-binding transcription factor activity"/>
    <property type="evidence" value="ECO:0007669"/>
    <property type="project" value="InterPro"/>
</dbReference>
<evidence type="ECO:0000313" key="6">
    <source>
        <dbReference type="Proteomes" id="UP001366166"/>
    </source>
</evidence>
<gene>
    <name evidence="5" type="ORF">FAK_29810</name>
</gene>
<dbReference type="Gene3D" id="1.10.10.10">
    <property type="entry name" value="Winged helix-like DNA-binding domain superfamily/Winged helix DNA-binding domain"/>
    <property type="match status" value="1"/>
</dbReference>
<proteinExistence type="predicted"/>